<dbReference type="SUPFAM" id="SSF56059">
    <property type="entry name" value="Glutathione synthetase ATP-binding domain-like"/>
    <property type="match status" value="1"/>
</dbReference>
<dbReference type="EnsemblPlants" id="KEH44553">
    <property type="protein sequence ID" value="KEH44553"/>
    <property type="gene ID" value="MTR_1g117000"/>
</dbReference>
<reference evidence="16" key="3">
    <citation type="submission" date="2015-04" db="UniProtKB">
        <authorList>
            <consortium name="EnsemblPlants"/>
        </authorList>
    </citation>
    <scope>IDENTIFICATION</scope>
    <source>
        <strain evidence="16">cv. Jemalong A17</strain>
    </source>
</reference>
<keyword evidence="8" id="KW-0418">Kinase</keyword>
<evidence type="ECO:0000313" key="17">
    <source>
        <dbReference type="Proteomes" id="UP000002051"/>
    </source>
</evidence>
<evidence type="ECO:0000256" key="2">
    <source>
        <dbReference type="ARBA" id="ARBA00007837"/>
    </source>
</evidence>
<evidence type="ECO:0000256" key="6">
    <source>
        <dbReference type="ARBA" id="ARBA00022723"/>
    </source>
</evidence>
<dbReference type="GO" id="GO:0005524">
    <property type="term" value="F:ATP binding"/>
    <property type="evidence" value="ECO:0007669"/>
    <property type="project" value="UniProtKB-KW"/>
</dbReference>
<comment type="cofactor">
    <cofactor evidence="1">
        <name>Mg(2+)</name>
        <dbReference type="ChEBI" id="CHEBI:18420"/>
    </cofactor>
</comment>
<keyword evidence="11" id="KW-0119">Carbohydrate metabolism</keyword>
<evidence type="ECO:0000259" key="14">
    <source>
        <dbReference type="Pfam" id="PF25809"/>
    </source>
</evidence>
<keyword evidence="7" id="KW-0547">Nucleotide-binding</keyword>
<evidence type="ECO:0000313" key="15">
    <source>
        <dbReference type="EMBL" id="KEH44553.1"/>
    </source>
</evidence>
<feature type="domain" description="Alpha-glucan water dikinase phosphohistidine-like" evidence="13">
    <location>
        <begin position="741"/>
        <end position="850"/>
    </location>
</feature>
<dbReference type="GO" id="GO:0009507">
    <property type="term" value="C:chloroplast"/>
    <property type="evidence" value="ECO:0000318"/>
    <property type="project" value="GO_Central"/>
</dbReference>
<dbReference type="AlphaFoldDB" id="A0A072VSY9"/>
<name>A0A072VSY9_MEDTR</name>
<dbReference type="GO" id="GO:0051752">
    <property type="term" value="F:phosphoglucan, water dikinase activity"/>
    <property type="evidence" value="ECO:0000318"/>
    <property type="project" value="GO_Central"/>
</dbReference>
<dbReference type="PANTHER" id="PTHR47453:SF1">
    <property type="entry name" value="PHOSPHOGLUCAN, WATER DIKINASE, CHLOROPLASTIC"/>
    <property type="match status" value="1"/>
</dbReference>
<keyword evidence="9" id="KW-0067">ATP-binding</keyword>
<feature type="domain" description="Pyruvate phosphate dikinase AMP/ATP-binding" evidence="12">
    <location>
        <begin position="931"/>
        <end position="1224"/>
    </location>
</feature>
<dbReference type="InterPro" id="IPR036591">
    <property type="entry name" value="YggU-like_sf"/>
</dbReference>
<accession>A0A072VSY9</accession>
<evidence type="ECO:0000313" key="16">
    <source>
        <dbReference type="EnsemblPlants" id="KEH44553"/>
    </source>
</evidence>
<evidence type="ECO:0000256" key="5">
    <source>
        <dbReference type="ARBA" id="ARBA00022679"/>
    </source>
</evidence>
<comment type="subunit">
    <text evidence="4">Homodimer.</text>
</comment>
<dbReference type="InterPro" id="IPR054481">
    <property type="entry name" value="GWD1_pHisD"/>
</dbReference>
<evidence type="ECO:0000256" key="8">
    <source>
        <dbReference type="ARBA" id="ARBA00022777"/>
    </source>
</evidence>
<keyword evidence="17" id="KW-1185">Reference proteome</keyword>
<comment type="similarity">
    <text evidence="3">Belongs to the UPF0235 family.</text>
</comment>
<dbReference type="STRING" id="3880.A0A072VSY9"/>
<dbReference type="InterPro" id="IPR057965">
    <property type="entry name" value="STEEP1_dom"/>
</dbReference>
<dbReference type="Pfam" id="PF02594">
    <property type="entry name" value="DUF167"/>
    <property type="match status" value="1"/>
</dbReference>
<dbReference type="HOGENOM" id="CLU_268174_0_0_1"/>
<sequence>MPKRTTHTYSSEDAAPEGPHSDLFVYYCKHCGSHVLITDTQLQKMPRRNTDRAYVLDKTKHLARFNIHEAGNVLLKRGQGKLEKQFRMNCIGCGLFVCYRSQQDFDSSSFIYVLDQALSTVAAETNPQDAPVPPCISTLEGGLVQLAIEVEDRAHRSAITRVNADDVRVTVAAPAARGEANNELLEFMGKVLGLRLSQMTLQRGWNNKSKLLVTVKGVSNCSSGWGERELMVKDYKGLRCTVGPEYSLLEERERGRGPGLGFKEGWVGEGYWTRGEILLRCMIKIVEGFFKEKGHVGFLKCKVDAGFSTSVSTGLGIMGNLQSFESSPMGSELDFHDVLFDVDYKLVADSNNPKRDISSFGLIIKKCINLISFFLNFRWINTGQIPCFEDGGHHRPNRHAEISRLIFRKLEQHTSRKDISPQTQIKHTIQNKLHRYAGPEDLVATEAMLAKITKNPGEYSETFVEQFKIFHRELKDFFNAGSLAEQLESIYESMDEYGMSALNSFFECKKNMDGAVESTASKEQGINPLFKTMESLNALRDIIVKGLESGLRNDAPDSAIAMRQKWRLCEIGLEDYSFVLLSRFLNVLEVMGGASWLAANLESKNVNSWNDPLGALIIGVHQMKLSNWKPEECGAIENELIAWSARGLSESEGNEDGKKIWTLRLKATLDRSKSLTEEYTEELLKIFPQKVEMLGKALGIPENSVKTYTEAEIRAGVIFQVSKLCTLLLKAVRSTLGSQGWDVIVPGAVLGTLVHVERIVPGLLPSPVEGPIILIVNKADGDEEVTAAGRNIVGAILKQELPHLSHLGVRARQEKVVFVTCEDEKIADIQRLIGSCVRLEASAAGVNLTLSSSVDLDGNSSVESAVDDNISGVDVPAFSAGRISKYSQGASSTEVILLPDAETQTSGAKAAACGHLSSLSSVSGKVYSDHGVPASFQVPSGAVLPFGSMELELEKSNSTEIFKSLLDKIETTKLEGGELDGICHQLQELISSLKLSKDIIENIGRMFPSNARLIVRSSANVEDLAGMSAAGLYESIPNVSPSNPTVFADAIGQVWASLYTRRAVLSRRAAGLPQKEASMAILIQEMLSPDLSFVLHTMSPTDQDNNSVEAEIASGLGETLASGTRGTPWCISCGKFDGLVQTLAFANFSEELLVRGAGPADGEVIHLTVDYSKKPPTVDPVFRRQLGQRLCAVGFFLERKFGCPQDAEGCLVGKDIYIVQTRPQPQ</sequence>
<evidence type="ECO:0000256" key="10">
    <source>
        <dbReference type="ARBA" id="ARBA00022842"/>
    </source>
</evidence>
<comment type="similarity">
    <text evidence="2">Belongs to the PEP-utilizing enzyme family.</text>
</comment>
<dbReference type="Gene3D" id="3.30.470.20">
    <property type="entry name" value="ATP-grasp fold, B domain"/>
    <property type="match status" value="1"/>
</dbReference>
<evidence type="ECO:0000259" key="13">
    <source>
        <dbReference type="Pfam" id="PF22973"/>
    </source>
</evidence>
<evidence type="ECO:0000256" key="9">
    <source>
        <dbReference type="ARBA" id="ARBA00022840"/>
    </source>
</evidence>
<dbReference type="Pfam" id="PF01326">
    <property type="entry name" value="PPDK_N"/>
    <property type="match status" value="1"/>
</dbReference>
<evidence type="ECO:0000256" key="1">
    <source>
        <dbReference type="ARBA" id="ARBA00001946"/>
    </source>
</evidence>
<gene>
    <name evidence="15" type="ordered locus">MTR_1g117000</name>
</gene>
<dbReference type="EMBL" id="CM001217">
    <property type="protein sequence ID" value="KEH44553.1"/>
    <property type="molecule type" value="Genomic_DNA"/>
</dbReference>
<dbReference type="PANTHER" id="PTHR47453">
    <property type="entry name" value="PHOSPHOGLUCAN, WATER DIKINASE, CHLOROPLASTIC"/>
    <property type="match status" value="1"/>
</dbReference>
<dbReference type="NCBIfam" id="TIGR00251">
    <property type="entry name" value="DUF167 family protein"/>
    <property type="match status" value="1"/>
</dbReference>
<proteinExistence type="inferred from homology"/>
<keyword evidence="6" id="KW-0479">Metal-binding</keyword>
<keyword evidence="10" id="KW-0460">Magnesium</keyword>
<dbReference type="GO" id="GO:0005982">
    <property type="term" value="P:starch metabolic process"/>
    <property type="evidence" value="ECO:0000318"/>
    <property type="project" value="GO_Central"/>
</dbReference>
<feature type="domain" description="STEEP1" evidence="14">
    <location>
        <begin position="20"/>
        <end position="125"/>
    </location>
</feature>
<dbReference type="InterPro" id="IPR002192">
    <property type="entry name" value="PPDK_AMP/ATP-bd"/>
</dbReference>
<keyword evidence="5" id="KW-0808">Transferase</keyword>
<dbReference type="SMART" id="SM01152">
    <property type="entry name" value="DUF167"/>
    <property type="match status" value="1"/>
</dbReference>
<reference evidence="15 17" key="1">
    <citation type="journal article" date="2011" name="Nature">
        <title>The Medicago genome provides insight into the evolution of rhizobial symbioses.</title>
        <authorList>
            <person name="Young N.D."/>
            <person name="Debelle F."/>
            <person name="Oldroyd G.E."/>
            <person name="Geurts R."/>
            <person name="Cannon S.B."/>
            <person name="Udvardi M.K."/>
            <person name="Benedito V.A."/>
            <person name="Mayer K.F."/>
            <person name="Gouzy J."/>
            <person name="Schoof H."/>
            <person name="Van de Peer Y."/>
            <person name="Proost S."/>
            <person name="Cook D.R."/>
            <person name="Meyers B.C."/>
            <person name="Spannagl M."/>
            <person name="Cheung F."/>
            <person name="De Mita S."/>
            <person name="Krishnakumar V."/>
            <person name="Gundlach H."/>
            <person name="Zhou S."/>
            <person name="Mudge J."/>
            <person name="Bharti A.K."/>
            <person name="Murray J.D."/>
            <person name="Naoumkina M.A."/>
            <person name="Rosen B."/>
            <person name="Silverstein K.A."/>
            <person name="Tang H."/>
            <person name="Rombauts S."/>
            <person name="Zhao P.X."/>
            <person name="Zhou P."/>
            <person name="Barbe V."/>
            <person name="Bardou P."/>
            <person name="Bechner M."/>
            <person name="Bellec A."/>
            <person name="Berger A."/>
            <person name="Berges H."/>
            <person name="Bidwell S."/>
            <person name="Bisseling T."/>
            <person name="Choisne N."/>
            <person name="Couloux A."/>
            <person name="Denny R."/>
            <person name="Deshpande S."/>
            <person name="Dai X."/>
            <person name="Doyle J.J."/>
            <person name="Dudez A.M."/>
            <person name="Farmer A.D."/>
            <person name="Fouteau S."/>
            <person name="Franken C."/>
            <person name="Gibelin C."/>
            <person name="Gish J."/>
            <person name="Goldstein S."/>
            <person name="Gonzalez A.J."/>
            <person name="Green P.J."/>
            <person name="Hallab A."/>
            <person name="Hartog M."/>
            <person name="Hua A."/>
            <person name="Humphray S.J."/>
            <person name="Jeong D.H."/>
            <person name="Jing Y."/>
            <person name="Jocker A."/>
            <person name="Kenton S.M."/>
            <person name="Kim D.J."/>
            <person name="Klee K."/>
            <person name="Lai H."/>
            <person name="Lang C."/>
            <person name="Lin S."/>
            <person name="Macmil S.L."/>
            <person name="Magdelenat G."/>
            <person name="Matthews L."/>
            <person name="McCorrison J."/>
            <person name="Monaghan E.L."/>
            <person name="Mun J.H."/>
            <person name="Najar F.Z."/>
            <person name="Nicholson C."/>
            <person name="Noirot C."/>
            <person name="O'Bleness M."/>
            <person name="Paule C.R."/>
            <person name="Poulain J."/>
            <person name="Prion F."/>
            <person name="Qin B."/>
            <person name="Qu C."/>
            <person name="Retzel E.F."/>
            <person name="Riddle C."/>
            <person name="Sallet E."/>
            <person name="Samain S."/>
            <person name="Samson N."/>
            <person name="Sanders I."/>
            <person name="Saurat O."/>
            <person name="Scarpelli C."/>
            <person name="Schiex T."/>
            <person name="Segurens B."/>
            <person name="Severin A.J."/>
            <person name="Sherrier D.J."/>
            <person name="Shi R."/>
            <person name="Sims S."/>
            <person name="Singer S.R."/>
            <person name="Sinharoy S."/>
            <person name="Sterck L."/>
            <person name="Viollet A."/>
            <person name="Wang B.B."/>
            <person name="Wang K."/>
            <person name="Wang M."/>
            <person name="Wang X."/>
            <person name="Warfsmann J."/>
            <person name="Weissenbach J."/>
            <person name="White D.D."/>
            <person name="White J.D."/>
            <person name="Wiley G.B."/>
            <person name="Wincker P."/>
            <person name="Xing Y."/>
            <person name="Yang L."/>
            <person name="Yao Z."/>
            <person name="Ying F."/>
            <person name="Zhai J."/>
            <person name="Zhou L."/>
            <person name="Zuber A."/>
            <person name="Denarie J."/>
            <person name="Dixon R.A."/>
            <person name="May G.D."/>
            <person name="Schwartz D.C."/>
            <person name="Rogers J."/>
            <person name="Quetier F."/>
            <person name="Town C.D."/>
            <person name="Roe B.A."/>
        </authorList>
    </citation>
    <scope>NUCLEOTIDE SEQUENCE [LARGE SCALE GENOMIC DNA]</scope>
    <source>
        <strain evidence="15">A17</strain>
        <strain evidence="16 17">cv. Jemalong A17</strain>
    </source>
</reference>
<evidence type="ECO:0000256" key="4">
    <source>
        <dbReference type="ARBA" id="ARBA00011738"/>
    </source>
</evidence>
<dbReference type="Proteomes" id="UP000002051">
    <property type="component" value="Unassembled WGS sequence"/>
</dbReference>
<protein>
    <submittedName>
        <fullName evidence="15">Phosphoglucan, water dikinase, putative</fullName>
    </submittedName>
</protein>
<evidence type="ECO:0000256" key="7">
    <source>
        <dbReference type="ARBA" id="ARBA00022741"/>
    </source>
</evidence>
<evidence type="ECO:0000256" key="3">
    <source>
        <dbReference type="ARBA" id="ARBA00010364"/>
    </source>
</evidence>
<evidence type="ECO:0000256" key="11">
    <source>
        <dbReference type="ARBA" id="ARBA00023277"/>
    </source>
</evidence>
<reference evidence="15 17" key="2">
    <citation type="journal article" date="2014" name="BMC Genomics">
        <title>An improved genome release (version Mt4.0) for the model legume Medicago truncatula.</title>
        <authorList>
            <person name="Tang H."/>
            <person name="Krishnakumar V."/>
            <person name="Bidwell S."/>
            <person name="Rosen B."/>
            <person name="Chan A."/>
            <person name="Zhou S."/>
            <person name="Gentzbittel L."/>
            <person name="Childs K.L."/>
            <person name="Yandell M."/>
            <person name="Gundlach H."/>
            <person name="Mayer K.F."/>
            <person name="Schwartz D.C."/>
            <person name="Town C.D."/>
        </authorList>
    </citation>
    <scope>GENOME REANNOTATION</scope>
    <source>
        <strain evidence="15">A17</strain>
        <strain evidence="16 17">cv. Jemalong A17</strain>
    </source>
</reference>
<dbReference type="InterPro" id="IPR003746">
    <property type="entry name" value="DUF167"/>
</dbReference>
<organism evidence="15 17">
    <name type="scientific">Medicago truncatula</name>
    <name type="common">Barrel medic</name>
    <name type="synonym">Medicago tribuloides</name>
    <dbReference type="NCBI Taxonomy" id="3880"/>
    <lineage>
        <taxon>Eukaryota</taxon>
        <taxon>Viridiplantae</taxon>
        <taxon>Streptophyta</taxon>
        <taxon>Embryophyta</taxon>
        <taxon>Tracheophyta</taxon>
        <taxon>Spermatophyta</taxon>
        <taxon>Magnoliopsida</taxon>
        <taxon>eudicotyledons</taxon>
        <taxon>Gunneridae</taxon>
        <taxon>Pentapetalae</taxon>
        <taxon>rosids</taxon>
        <taxon>fabids</taxon>
        <taxon>Fabales</taxon>
        <taxon>Fabaceae</taxon>
        <taxon>Papilionoideae</taxon>
        <taxon>50 kb inversion clade</taxon>
        <taxon>NPAAA clade</taxon>
        <taxon>Hologalegina</taxon>
        <taxon>IRL clade</taxon>
        <taxon>Trifolieae</taxon>
        <taxon>Medicago</taxon>
    </lineage>
</organism>
<dbReference type="InterPro" id="IPR013815">
    <property type="entry name" value="ATP_grasp_subdomain_1"/>
</dbReference>
<dbReference type="Pfam" id="PF22973">
    <property type="entry name" value="GWD1_pHisD"/>
    <property type="match status" value="1"/>
</dbReference>
<dbReference type="SUPFAM" id="SSF69786">
    <property type="entry name" value="YggU-like"/>
    <property type="match status" value="1"/>
</dbReference>
<dbReference type="Gene3D" id="3.30.1200.10">
    <property type="entry name" value="YggU-like"/>
    <property type="match status" value="1"/>
</dbReference>
<dbReference type="Pfam" id="PF25809">
    <property type="entry name" value="STEEP1"/>
    <property type="match status" value="1"/>
</dbReference>
<dbReference type="GO" id="GO:0046872">
    <property type="term" value="F:metal ion binding"/>
    <property type="evidence" value="ECO:0007669"/>
    <property type="project" value="UniProtKB-KW"/>
</dbReference>
<evidence type="ECO:0000259" key="12">
    <source>
        <dbReference type="Pfam" id="PF01326"/>
    </source>
</evidence>
<dbReference type="Gene3D" id="3.30.1490.20">
    <property type="entry name" value="ATP-grasp fold, A domain"/>
    <property type="match status" value="1"/>
</dbReference>